<reference evidence="1" key="1">
    <citation type="submission" date="2021-06" db="EMBL/GenBank/DDBJ databases">
        <authorList>
            <person name="Kallberg Y."/>
            <person name="Tangrot J."/>
            <person name="Rosling A."/>
        </authorList>
    </citation>
    <scope>NUCLEOTIDE SEQUENCE</scope>
    <source>
        <strain evidence="1">MA453B</strain>
    </source>
</reference>
<organism evidence="1 2">
    <name type="scientific">Dentiscutata erythropus</name>
    <dbReference type="NCBI Taxonomy" id="1348616"/>
    <lineage>
        <taxon>Eukaryota</taxon>
        <taxon>Fungi</taxon>
        <taxon>Fungi incertae sedis</taxon>
        <taxon>Mucoromycota</taxon>
        <taxon>Glomeromycotina</taxon>
        <taxon>Glomeromycetes</taxon>
        <taxon>Diversisporales</taxon>
        <taxon>Gigasporaceae</taxon>
        <taxon>Dentiscutata</taxon>
    </lineage>
</organism>
<proteinExistence type="predicted"/>
<protein>
    <submittedName>
        <fullName evidence="1">2270_t:CDS:1</fullName>
    </submittedName>
</protein>
<keyword evidence="2" id="KW-1185">Reference proteome</keyword>
<gene>
    <name evidence="1" type="ORF">DERYTH_LOCUS17542</name>
</gene>
<dbReference type="Proteomes" id="UP000789405">
    <property type="component" value="Unassembled WGS sequence"/>
</dbReference>
<dbReference type="AlphaFoldDB" id="A0A9N9J3M8"/>
<sequence length="55" mass="6344">MVFEKFKEDESELILKKLKRAGFRKREFKDTGKDSLFSIGKKERGTAKLPAQILG</sequence>
<accession>A0A9N9J3M8</accession>
<comment type="caution">
    <text evidence="1">The sequence shown here is derived from an EMBL/GenBank/DDBJ whole genome shotgun (WGS) entry which is preliminary data.</text>
</comment>
<evidence type="ECO:0000313" key="2">
    <source>
        <dbReference type="Proteomes" id="UP000789405"/>
    </source>
</evidence>
<name>A0A9N9J3M8_9GLOM</name>
<dbReference type="EMBL" id="CAJVPY010016657">
    <property type="protein sequence ID" value="CAG8758118.1"/>
    <property type="molecule type" value="Genomic_DNA"/>
</dbReference>
<evidence type="ECO:0000313" key="1">
    <source>
        <dbReference type="EMBL" id="CAG8758118.1"/>
    </source>
</evidence>